<reference evidence="1" key="1">
    <citation type="journal article" date="2022" name="bioRxiv">
        <title>Sequencing and chromosome-scale assembly of the giantPleurodeles waltlgenome.</title>
        <authorList>
            <person name="Brown T."/>
            <person name="Elewa A."/>
            <person name="Iarovenko S."/>
            <person name="Subramanian E."/>
            <person name="Araus A.J."/>
            <person name="Petzold A."/>
            <person name="Susuki M."/>
            <person name="Suzuki K.-i.T."/>
            <person name="Hayashi T."/>
            <person name="Toyoda A."/>
            <person name="Oliveira C."/>
            <person name="Osipova E."/>
            <person name="Leigh N.D."/>
            <person name="Simon A."/>
            <person name="Yun M.H."/>
        </authorList>
    </citation>
    <scope>NUCLEOTIDE SEQUENCE</scope>
    <source>
        <strain evidence="1">20211129_DDA</strain>
        <tissue evidence="1">Liver</tissue>
    </source>
</reference>
<accession>A0AAV7MVG3</accession>
<dbReference type="EMBL" id="JANPWB010000013">
    <property type="protein sequence ID" value="KAJ1107351.1"/>
    <property type="molecule type" value="Genomic_DNA"/>
</dbReference>
<name>A0AAV7MVG3_PLEWA</name>
<sequence length="176" mass="19232">MPSTWRVTCALLFPRDGGCRNQLLPARRVVCLVAGGRCGVFLRSVSLLPGVPSPLCVTCALLFPEDGGCKSQLLLVGRARRRARCRVLAGGARRLVQAVPRRLRLPAFTATKVACSKRSPAAAGQERRARSWPLWFRFTCGVASLQQQSGPPHLMDSLPAERLRLAEFTAGSRRLL</sequence>
<dbReference type="Proteomes" id="UP001066276">
    <property type="component" value="Chromosome 9"/>
</dbReference>
<evidence type="ECO:0000313" key="2">
    <source>
        <dbReference type="Proteomes" id="UP001066276"/>
    </source>
</evidence>
<protein>
    <submittedName>
        <fullName evidence="1">Uncharacterized protein</fullName>
    </submittedName>
</protein>
<dbReference type="AlphaFoldDB" id="A0AAV7MVG3"/>
<proteinExistence type="predicted"/>
<gene>
    <name evidence="1" type="ORF">NDU88_004742</name>
</gene>
<organism evidence="1 2">
    <name type="scientific">Pleurodeles waltl</name>
    <name type="common">Iberian ribbed newt</name>
    <dbReference type="NCBI Taxonomy" id="8319"/>
    <lineage>
        <taxon>Eukaryota</taxon>
        <taxon>Metazoa</taxon>
        <taxon>Chordata</taxon>
        <taxon>Craniata</taxon>
        <taxon>Vertebrata</taxon>
        <taxon>Euteleostomi</taxon>
        <taxon>Amphibia</taxon>
        <taxon>Batrachia</taxon>
        <taxon>Caudata</taxon>
        <taxon>Salamandroidea</taxon>
        <taxon>Salamandridae</taxon>
        <taxon>Pleurodelinae</taxon>
        <taxon>Pleurodeles</taxon>
    </lineage>
</organism>
<comment type="caution">
    <text evidence="1">The sequence shown here is derived from an EMBL/GenBank/DDBJ whole genome shotgun (WGS) entry which is preliminary data.</text>
</comment>
<keyword evidence="2" id="KW-1185">Reference proteome</keyword>
<evidence type="ECO:0000313" key="1">
    <source>
        <dbReference type="EMBL" id="KAJ1107351.1"/>
    </source>
</evidence>